<evidence type="ECO:0000313" key="1">
    <source>
        <dbReference type="EMBL" id="CAH1215821.1"/>
    </source>
</evidence>
<protein>
    <submittedName>
        <fullName evidence="1">Uncharacterized protein</fullName>
    </submittedName>
</protein>
<name>A0ABN8GRB8_9BACL</name>
<dbReference type="EMBL" id="CAKMMW010000014">
    <property type="protein sequence ID" value="CAH1215821.1"/>
    <property type="molecule type" value="Genomic_DNA"/>
</dbReference>
<gene>
    <name evidence="1" type="ORF">PAECIP111891_04319</name>
</gene>
<sequence>MQIKLKDEWFILGNNKESVDLLFEQLDELKKNENVMVSTVYVNEEEIFGDFYDYIVSNINQINKVEFKVISHKEYIIDLIKSVGEYLEGALPEANKLPQQFYTNPTDQAWASMVHLFEGMEFILKTFDVFTNHYPNHASRQQYEGYIHTIINEISNLEHAMNDVDYILTADLLKYEILPALKGLRIIAETIINPEESQL</sequence>
<dbReference type="Proteomes" id="UP000838821">
    <property type="component" value="Unassembled WGS sequence"/>
</dbReference>
<organism evidence="1 2">
    <name type="scientific">Paenibacillus allorhizoplanae</name>
    <dbReference type="NCBI Taxonomy" id="2905648"/>
    <lineage>
        <taxon>Bacteria</taxon>
        <taxon>Bacillati</taxon>
        <taxon>Bacillota</taxon>
        <taxon>Bacilli</taxon>
        <taxon>Bacillales</taxon>
        <taxon>Paenibacillaceae</taxon>
        <taxon>Paenibacillus</taxon>
    </lineage>
</organism>
<accession>A0ABN8GRB8</accession>
<keyword evidence="2" id="KW-1185">Reference proteome</keyword>
<reference evidence="1" key="1">
    <citation type="submission" date="2022-01" db="EMBL/GenBank/DDBJ databases">
        <authorList>
            <person name="Criscuolo A."/>
        </authorList>
    </citation>
    <scope>NUCLEOTIDE SEQUENCE</scope>
    <source>
        <strain evidence="1">CIP111891</strain>
    </source>
</reference>
<evidence type="ECO:0000313" key="2">
    <source>
        <dbReference type="Proteomes" id="UP000838821"/>
    </source>
</evidence>
<comment type="caution">
    <text evidence="1">The sequence shown here is derived from an EMBL/GenBank/DDBJ whole genome shotgun (WGS) entry which is preliminary data.</text>
</comment>
<proteinExistence type="predicted"/>
<dbReference type="RefSeq" id="WP_236290415.1">
    <property type="nucleotide sequence ID" value="NZ_CAKMMW010000014.1"/>
</dbReference>